<gene>
    <name evidence="2" type="ORF">HPB48_004493</name>
</gene>
<sequence length="96" mass="10319">MKEAHENDSPRERLCSILLDGMSIRKACDLGLSTGRLIGYVDLENSQQPGDADDVPLAADALVFMVVRLAAPWKCPLGTQNFIATLLGVPLAMCSC</sequence>
<protein>
    <recommendedName>
        <fullName evidence="1">Transposable element P transposase-like RNase H domain-containing protein</fullName>
    </recommendedName>
</protein>
<accession>A0A9J6GLK8</accession>
<dbReference type="AlphaFoldDB" id="A0A9J6GLK8"/>
<dbReference type="VEuPathDB" id="VectorBase:HLOH_056335"/>
<comment type="caution">
    <text evidence="2">The sequence shown here is derived from an EMBL/GenBank/DDBJ whole genome shotgun (WGS) entry which is preliminary data.</text>
</comment>
<keyword evidence="3" id="KW-1185">Reference proteome</keyword>
<dbReference type="Proteomes" id="UP000821853">
    <property type="component" value="Unassembled WGS sequence"/>
</dbReference>
<organism evidence="2 3">
    <name type="scientific">Haemaphysalis longicornis</name>
    <name type="common">Bush tick</name>
    <dbReference type="NCBI Taxonomy" id="44386"/>
    <lineage>
        <taxon>Eukaryota</taxon>
        <taxon>Metazoa</taxon>
        <taxon>Ecdysozoa</taxon>
        <taxon>Arthropoda</taxon>
        <taxon>Chelicerata</taxon>
        <taxon>Arachnida</taxon>
        <taxon>Acari</taxon>
        <taxon>Parasitiformes</taxon>
        <taxon>Ixodida</taxon>
        <taxon>Ixodoidea</taxon>
        <taxon>Ixodidae</taxon>
        <taxon>Haemaphysalinae</taxon>
        <taxon>Haemaphysalis</taxon>
    </lineage>
</organism>
<evidence type="ECO:0000313" key="2">
    <source>
        <dbReference type="EMBL" id="KAH9379310.1"/>
    </source>
</evidence>
<dbReference type="OrthoDB" id="6537892at2759"/>
<evidence type="ECO:0000313" key="3">
    <source>
        <dbReference type="Proteomes" id="UP000821853"/>
    </source>
</evidence>
<dbReference type="EMBL" id="JABSTR010000009">
    <property type="protein sequence ID" value="KAH9379310.1"/>
    <property type="molecule type" value="Genomic_DNA"/>
</dbReference>
<feature type="domain" description="Transposable element P transposase-like RNase H" evidence="1">
    <location>
        <begin position="2"/>
        <end position="79"/>
    </location>
</feature>
<dbReference type="Pfam" id="PF21787">
    <property type="entry name" value="TNP-like_RNaseH_N"/>
    <property type="match status" value="1"/>
</dbReference>
<dbReference type="InterPro" id="IPR048365">
    <property type="entry name" value="TNP-like_RNaseH_N"/>
</dbReference>
<evidence type="ECO:0000259" key="1">
    <source>
        <dbReference type="Pfam" id="PF21787"/>
    </source>
</evidence>
<name>A0A9J6GLK8_HAELO</name>
<reference evidence="2 3" key="1">
    <citation type="journal article" date="2020" name="Cell">
        <title>Large-Scale Comparative Analyses of Tick Genomes Elucidate Their Genetic Diversity and Vector Capacities.</title>
        <authorList>
            <consortium name="Tick Genome and Microbiome Consortium (TIGMIC)"/>
            <person name="Jia N."/>
            <person name="Wang J."/>
            <person name="Shi W."/>
            <person name="Du L."/>
            <person name="Sun Y."/>
            <person name="Zhan W."/>
            <person name="Jiang J.F."/>
            <person name="Wang Q."/>
            <person name="Zhang B."/>
            <person name="Ji P."/>
            <person name="Bell-Sakyi L."/>
            <person name="Cui X.M."/>
            <person name="Yuan T.T."/>
            <person name="Jiang B.G."/>
            <person name="Yang W.F."/>
            <person name="Lam T.T."/>
            <person name="Chang Q.C."/>
            <person name="Ding S.J."/>
            <person name="Wang X.J."/>
            <person name="Zhu J.G."/>
            <person name="Ruan X.D."/>
            <person name="Zhao L."/>
            <person name="Wei J.T."/>
            <person name="Ye R.Z."/>
            <person name="Que T.C."/>
            <person name="Du C.H."/>
            <person name="Zhou Y.H."/>
            <person name="Cheng J.X."/>
            <person name="Dai P.F."/>
            <person name="Guo W.B."/>
            <person name="Han X.H."/>
            <person name="Huang E.J."/>
            <person name="Li L.F."/>
            <person name="Wei W."/>
            <person name="Gao Y.C."/>
            <person name="Liu J.Z."/>
            <person name="Shao H.Z."/>
            <person name="Wang X."/>
            <person name="Wang C.C."/>
            <person name="Yang T.C."/>
            <person name="Huo Q.B."/>
            <person name="Li W."/>
            <person name="Chen H.Y."/>
            <person name="Chen S.E."/>
            <person name="Zhou L.G."/>
            <person name="Ni X.B."/>
            <person name="Tian J.H."/>
            <person name="Sheng Y."/>
            <person name="Liu T."/>
            <person name="Pan Y.S."/>
            <person name="Xia L.Y."/>
            <person name="Li J."/>
            <person name="Zhao F."/>
            <person name="Cao W.C."/>
        </authorList>
    </citation>
    <scope>NUCLEOTIDE SEQUENCE [LARGE SCALE GENOMIC DNA]</scope>
    <source>
        <strain evidence="2">HaeL-2018</strain>
    </source>
</reference>
<proteinExistence type="predicted"/>